<dbReference type="Pfam" id="PF03572">
    <property type="entry name" value="Peptidase_S41"/>
    <property type="match status" value="1"/>
</dbReference>
<protein>
    <recommendedName>
        <fullName evidence="2">Tail specific protease domain-containing protein</fullName>
    </recommendedName>
</protein>
<dbReference type="InterPro" id="IPR005151">
    <property type="entry name" value="Tail-specific_protease"/>
</dbReference>
<name>A0ABR7WPT6_9SPHI</name>
<feature type="domain" description="Tail specific protease" evidence="2">
    <location>
        <begin position="247"/>
        <end position="460"/>
    </location>
</feature>
<dbReference type="SUPFAM" id="SSF52096">
    <property type="entry name" value="ClpP/crotonase"/>
    <property type="match status" value="1"/>
</dbReference>
<accession>A0ABR7WPT6</accession>
<keyword evidence="4" id="KW-1185">Reference proteome</keyword>
<organism evidence="3 4">
    <name type="scientific">Mucilaginibacter pankratovii</name>
    <dbReference type="NCBI Taxonomy" id="2772110"/>
    <lineage>
        <taxon>Bacteria</taxon>
        <taxon>Pseudomonadati</taxon>
        <taxon>Bacteroidota</taxon>
        <taxon>Sphingobacteriia</taxon>
        <taxon>Sphingobacteriales</taxon>
        <taxon>Sphingobacteriaceae</taxon>
        <taxon>Mucilaginibacter</taxon>
    </lineage>
</organism>
<evidence type="ECO:0000259" key="2">
    <source>
        <dbReference type="Pfam" id="PF03572"/>
    </source>
</evidence>
<sequence>MKRLLTFLSLAIANLSFGQNCNCDSLFLQTQKIVEDNYAGWFDKVTTSNQTAYNEWTVKHYSLSKKINTDSSCAKQIQEWITFFKDKHLRIKYNKPKEFSDNKTEPKNFQILTTNLTQSQINNYYSKAKKLDLIEGIYESSSYKLGITQVKPNLFYATIINTENENWKVGEVKLVIKKIGTKYEGAFYEGDKSDISTHKVQVVDNILDFDIVFYEKTFPIVKTKRDITEYEMSKDRYAPSLTFKNDVAIWRFPSFENNTYEQIAYLLKKYKDKLEATPYWILDMSNNSGGDYSIGLQLLEYIYTNPIIFYNAEMRLTKSNFDIWYKSYISTYYESLDSAGKNKLDVRFNKMKANYDKMYNEDGKPTDTLKMEKAKPFPKKIALLINENTISSGELFTMVARQSNKVVVVGVNSGGMMDYGNVVHYKTACSTFRLQLPTNRQLWLDTGFSVDKEGIRPDIYLKGSDWTEQAIKIIKK</sequence>
<evidence type="ECO:0000256" key="1">
    <source>
        <dbReference type="SAM" id="SignalP"/>
    </source>
</evidence>
<proteinExistence type="predicted"/>
<dbReference type="RefSeq" id="WP_191189002.1">
    <property type="nucleotide sequence ID" value="NZ_JACWMY010000005.1"/>
</dbReference>
<dbReference type="Proteomes" id="UP000606600">
    <property type="component" value="Unassembled WGS sequence"/>
</dbReference>
<dbReference type="PANTHER" id="PTHR11261">
    <property type="entry name" value="INTERPHOTORECEPTOR RETINOID-BINDING PROTEIN"/>
    <property type="match status" value="1"/>
</dbReference>
<reference evidence="3 4" key="1">
    <citation type="submission" date="2020-09" db="EMBL/GenBank/DDBJ databases">
        <title>Novel species of Mucilaginibacter isolated from a glacier on the Tibetan Plateau.</title>
        <authorList>
            <person name="Liu Q."/>
            <person name="Xin Y.-H."/>
        </authorList>
    </citation>
    <scope>NUCLEOTIDE SEQUENCE [LARGE SCALE GENOMIC DNA]</scope>
    <source>
        <strain evidence="3 4">ZT4R22</strain>
    </source>
</reference>
<feature type="signal peptide" evidence="1">
    <location>
        <begin position="1"/>
        <end position="18"/>
    </location>
</feature>
<evidence type="ECO:0000313" key="4">
    <source>
        <dbReference type="Proteomes" id="UP000606600"/>
    </source>
</evidence>
<feature type="chain" id="PRO_5045794996" description="Tail specific protease domain-containing protein" evidence="1">
    <location>
        <begin position="19"/>
        <end position="476"/>
    </location>
</feature>
<gene>
    <name evidence="3" type="ORF">IDJ77_10995</name>
</gene>
<evidence type="ECO:0000313" key="3">
    <source>
        <dbReference type="EMBL" id="MBD1364336.1"/>
    </source>
</evidence>
<dbReference type="EMBL" id="JACWMY010000005">
    <property type="protein sequence ID" value="MBD1364336.1"/>
    <property type="molecule type" value="Genomic_DNA"/>
</dbReference>
<dbReference type="Gene3D" id="3.90.226.10">
    <property type="entry name" value="2-enoyl-CoA Hydratase, Chain A, domain 1"/>
    <property type="match status" value="1"/>
</dbReference>
<dbReference type="PANTHER" id="PTHR11261:SF3">
    <property type="entry name" value="RETINOL-BINDING PROTEIN 3"/>
    <property type="match status" value="1"/>
</dbReference>
<keyword evidence="1" id="KW-0732">Signal</keyword>
<dbReference type="InterPro" id="IPR029045">
    <property type="entry name" value="ClpP/crotonase-like_dom_sf"/>
</dbReference>
<comment type="caution">
    <text evidence="3">The sequence shown here is derived from an EMBL/GenBank/DDBJ whole genome shotgun (WGS) entry which is preliminary data.</text>
</comment>